<feature type="modified residue" description="Phosphohistidine" evidence="11">
    <location>
        <position position="1443"/>
    </location>
</feature>
<evidence type="ECO:0000256" key="7">
    <source>
        <dbReference type="ARBA" id="ARBA00022840"/>
    </source>
</evidence>
<feature type="domain" description="Response regulatory" evidence="16">
    <location>
        <begin position="1234"/>
        <end position="1353"/>
    </location>
</feature>
<keyword evidence="7" id="KW-0067">ATP-binding</keyword>
<keyword evidence="19" id="KW-1185">Reference proteome</keyword>
<dbReference type="SUPFAM" id="SSF63829">
    <property type="entry name" value="Calcium-dependent phosphotriesterase"/>
    <property type="match status" value="2"/>
</dbReference>
<dbReference type="Pfam" id="PF02518">
    <property type="entry name" value="HATPase_c"/>
    <property type="match status" value="1"/>
</dbReference>
<dbReference type="InterPro" id="IPR005467">
    <property type="entry name" value="His_kinase_dom"/>
</dbReference>
<feature type="domain" description="Histidine kinase" evidence="15">
    <location>
        <begin position="865"/>
        <end position="1086"/>
    </location>
</feature>
<dbReference type="PROSITE" id="PS50109">
    <property type="entry name" value="HIS_KIN"/>
    <property type="match status" value="1"/>
</dbReference>
<dbReference type="GO" id="GO:0000155">
    <property type="term" value="F:phosphorelay sensor kinase activity"/>
    <property type="evidence" value="ECO:0007669"/>
    <property type="project" value="InterPro"/>
</dbReference>
<dbReference type="GO" id="GO:0005524">
    <property type="term" value="F:ATP binding"/>
    <property type="evidence" value="ECO:0007669"/>
    <property type="project" value="UniProtKB-KW"/>
</dbReference>
<dbReference type="SMART" id="SM00448">
    <property type="entry name" value="REC"/>
    <property type="match status" value="1"/>
</dbReference>
<name>A0A5C8ZU14_9GAMM</name>
<dbReference type="SUPFAM" id="SSF55874">
    <property type="entry name" value="ATPase domain of HSP90 chaperone/DNA topoisomerase II/histidine kinase"/>
    <property type="match status" value="1"/>
</dbReference>
<accession>A0A5C8ZU14</accession>
<evidence type="ECO:0000256" key="9">
    <source>
        <dbReference type="ARBA" id="ARBA00064003"/>
    </source>
</evidence>
<sequence>MLCKRLLLFVALLLLYTPASEALRPQDYAFQLSPASRELAQQSVRDIFQDSSGYIWILTQEGLHRYDGYSVIEFRASNRFAGSISHQLTTGIVEDKNGYLWISTAGGGLNKYDPNSQSFTSIQAANSISSKTPLSNSIKCIFRASDGSIWIGYQSGFGFSQFNPSTETFTHFPLRQQSIQTETTSFTETENGLIWAAIDNQGLVRIDTQSKTIEEIDIESTLGPRILATRPTHLMTDRDKNIWISTFESGVIKFDPHTSKFEQYMPSPNQGAGVRDSISDSQVYMTMQDSTGNVWMATRNGVSVLDIQKDEFTWIHSGNSNLPDNQIPRIYQSASGIIWVGTYAGLAYGTRSKFTRIESPSSSLNPIYAFTEGSSGNIWIGTSSGLAKYQPEQNSQEFYDESPTNIYKLSDTNVMSLYADNVDVLWAGTFKGGLNRIDLSSRKTKVFKHDTSEPDSIGSDGVTAIKRTENGLLLIATYGGGLNVFDDASQTFRQYVPIPNDPKSISSKNVIALLQDSDGYIWVGTENGLNLFEPELGRFTRFNYDPSDPTSISSSMAWALHEDAAGTLWIGTQSGGLNKWDRASIRKKKGNFVQYSENIGLPSADIYGVSSDDLGNLWLSHNRGLTKFNPISEDIENFDVSDGLQGKEFNYAAVYKRESGDIYFGGNHGFNIVKAGTLIKSSFLPPLRLTEFRILNDIILYKEPEQGSSSISLDYDFQFATFKFASLDYTNPTLNQYRYKLLGFNEEWVDLGNDRTISFTSLPSGNYNLIVEGSNSDGVWSPQGIRLDISVKTAPWLSPWAYTSYVLGALGLIALFLRRQNNKAKQSRERQKELELKVEERTFDLQEARRAAEDANQAKSEFLATMTHEIRTPMHGMIGMTELLLHTNLSEQQKRFAEAAKTSGESLLSLINSILDYSKIEAAKIELDTTEFSLIEVIDQVAYLQGEPASRKNIDIHNIISPEIPTILLADSTKIRQALMNLVSNSIKFTESGHVTIHAKIKQRIGDNISIAIDVEDTGIGMDEQTQTSVFEAFKQADAGTTRKYGGTGLGLAISKQYMELMGGSLTCSSEPGKGSTFTMSFKALEAPSGRSTASFPHTSPARLLSNDLRVGEMLESHLQRLGILSLNVYNSIEDLKTPSATENTKALFIDLDYYGNRNSQELTELADQKVIALCKLSKIHAQQVPENWIVLNKPITLENLTASMNSLMKLDYSRPNPVVSKKHGDISAEHGYKVLVAEDVEINQRIATEMLQLLNCAVTIAKNGKEACSLFNKEHFDLVLMDCQMPVMDGFEATALIREDEARRNLKRTPIIALTAGLSSEDQNKCFSAGMDDYITKPYTLEVLTNCLRQVGSAPRCAEPQLANGIPDSTGIDDTTLFVEFESINVVNAKSVDNIREVERSTGRRIFNILLESYETQMLEKLDELDHAIRDGDKHATRLSAHAIKSMSANLGADRVAYVSSLIEQIAKGEATGDVSSLKTRLEAFHIQFRDTAISMEDELEPEL</sequence>
<dbReference type="Gene3D" id="2.60.40.10">
    <property type="entry name" value="Immunoglobulins"/>
    <property type="match status" value="1"/>
</dbReference>
<feature type="domain" description="HPt" evidence="17">
    <location>
        <begin position="1404"/>
        <end position="1505"/>
    </location>
</feature>
<dbReference type="PANTHER" id="PTHR43547:SF2">
    <property type="entry name" value="HYBRID SIGNAL TRANSDUCTION HISTIDINE KINASE C"/>
    <property type="match status" value="1"/>
</dbReference>
<dbReference type="Gene3D" id="3.30.565.10">
    <property type="entry name" value="Histidine kinase-like ATPase, C-terminal domain"/>
    <property type="match status" value="1"/>
</dbReference>
<dbReference type="RefSeq" id="WP_148069523.1">
    <property type="nucleotide sequence ID" value="NZ_VRZA01000006.1"/>
</dbReference>
<keyword evidence="8" id="KW-0902">Two-component regulatory system</keyword>
<feature type="signal peptide" evidence="14">
    <location>
        <begin position="1"/>
        <end position="22"/>
    </location>
</feature>
<keyword evidence="13" id="KW-0175">Coiled coil</keyword>
<protein>
    <recommendedName>
        <fullName evidence="10">Sensory/regulatory protein RpfC</fullName>
        <ecNumber evidence="2">2.7.13.3</ecNumber>
    </recommendedName>
</protein>
<evidence type="ECO:0000259" key="16">
    <source>
        <dbReference type="PROSITE" id="PS50110"/>
    </source>
</evidence>
<comment type="caution">
    <text evidence="18">The sequence shown here is derived from an EMBL/GenBank/DDBJ whole genome shotgun (WGS) entry which is preliminary data.</text>
</comment>
<evidence type="ECO:0000256" key="6">
    <source>
        <dbReference type="ARBA" id="ARBA00022777"/>
    </source>
</evidence>
<evidence type="ECO:0000256" key="1">
    <source>
        <dbReference type="ARBA" id="ARBA00000085"/>
    </source>
</evidence>
<keyword evidence="6" id="KW-0418">Kinase</keyword>
<evidence type="ECO:0000256" key="11">
    <source>
        <dbReference type="PROSITE-ProRule" id="PRU00110"/>
    </source>
</evidence>
<keyword evidence="4" id="KW-0808">Transferase</keyword>
<dbReference type="InterPro" id="IPR004358">
    <property type="entry name" value="Sig_transdc_His_kin-like_C"/>
</dbReference>
<dbReference type="SMART" id="SM00387">
    <property type="entry name" value="HATPase_c"/>
    <property type="match status" value="1"/>
</dbReference>
<evidence type="ECO:0000256" key="12">
    <source>
        <dbReference type="PROSITE-ProRule" id="PRU00169"/>
    </source>
</evidence>
<evidence type="ECO:0000256" key="13">
    <source>
        <dbReference type="SAM" id="Coils"/>
    </source>
</evidence>
<dbReference type="Gene3D" id="3.40.50.2300">
    <property type="match status" value="1"/>
</dbReference>
<keyword evidence="3 12" id="KW-0597">Phosphoprotein</keyword>
<dbReference type="PANTHER" id="PTHR43547">
    <property type="entry name" value="TWO-COMPONENT HISTIDINE KINASE"/>
    <property type="match status" value="1"/>
</dbReference>
<gene>
    <name evidence="18" type="ORF">FV139_16260</name>
</gene>
<dbReference type="Pfam" id="PF00512">
    <property type="entry name" value="HisKA"/>
    <property type="match status" value="1"/>
</dbReference>
<evidence type="ECO:0000256" key="14">
    <source>
        <dbReference type="SAM" id="SignalP"/>
    </source>
</evidence>
<dbReference type="InterPro" id="IPR036890">
    <property type="entry name" value="HATPase_C_sf"/>
</dbReference>
<evidence type="ECO:0000313" key="19">
    <source>
        <dbReference type="Proteomes" id="UP000321039"/>
    </source>
</evidence>
<comment type="subunit">
    <text evidence="9">At low DSF concentrations, interacts with RpfF.</text>
</comment>
<proteinExistence type="predicted"/>
<evidence type="ECO:0000313" key="18">
    <source>
        <dbReference type="EMBL" id="TXS91289.1"/>
    </source>
</evidence>
<feature type="chain" id="PRO_5022767540" description="Sensory/regulatory protein RpfC" evidence="14">
    <location>
        <begin position="23"/>
        <end position="1505"/>
    </location>
</feature>
<dbReference type="PROSITE" id="PS50894">
    <property type="entry name" value="HPT"/>
    <property type="match status" value="1"/>
</dbReference>
<dbReference type="Pfam" id="PF01627">
    <property type="entry name" value="Hpt"/>
    <property type="match status" value="1"/>
</dbReference>
<dbReference type="Gene3D" id="1.10.287.130">
    <property type="match status" value="1"/>
</dbReference>
<evidence type="ECO:0000256" key="4">
    <source>
        <dbReference type="ARBA" id="ARBA00022679"/>
    </source>
</evidence>
<dbReference type="InterPro" id="IPR036641">
    <property type="entry name" value="HPT_dom_sf"/>
</dbReference>
<dbReference type="InterPro" id="IPR001789">
    <property type="entry name" value="Sig_transdc_resp-reg_receiver"/>
</dbReference>
<dbReference type="CDD" id="cd17546">
    <property type="entry name" value="REC_hyHK_CKI1_RcsC-like"/>
    <property type="match status" value="1"/>
</dbReference>
<dbReference type="Pfam" id="PF00072">
    <property type="entry name" value="Response_reg"/>
    <property type="match status" value="1"/>
</dbReference>
<dbReference type="SUPFAM" id="SSF47384">
    <property type="entry name" value="Homodimeric domain of signal transducing histidine kinase"/>
    <property type="match status" value="1"/>
</dbReference>
<dbReference type="Gene3D" id="1.20.120.160">
    <property type="entry name" value="HPT domain"/>
    <property type="match status" value="1"/>
</dbReference>
<dbReference type="InterPro" id="IPR003661">
    <property type="entry name" value="HisK_dim/P_dom"/>
</dbReference>
<evidence type="ECO:0000256" key="10">
    <source>
        <dbReference type="ARBA" id="ARBA00068150"/>
    </source>
</evidence>
<dbReference type="InterPro" id="IPR011006">
    <property type="entry name" value="CheY-like_superfamily"/>
</dbReference>
<dbReference type="InterPro" id="IPR011123">
    <property type="entry name" value="Y_Y_Y"/>
</dbReference>
<dbReference type="SUPFAM" id="SSF47226">
    <property type="entry name" value="Histidine-containing phosphotransfer domain, HPT domain"/>
    <property type="match status" value="1"/>
</dbReference>
<comment type="catalytic activity">
    <reaction evidence="1">
        <text>ATP + protein L-histidine = ADP + protein N-phospho-L-histidine.</text>
        <dbReference type="EC" id="2.7.13.3"/>
    </reaction>
</comment>
<dbReference type="SMART" id="SM00388">
    <property type="entry name" value="HisKA"/>
    <property type="match status" value="1"/>
</dbReference>
<feature type="coiled-coil region" evidence="13">
    <location>
        <begin position="817"/>
        <end position="865"/>
    </location>
</feature>
<dbReference type="CDD" id="cd00082">
    <property type="entry name" value="HisKA"/>
    <property type="match status" value="1"/>
</dbReference>
<dbReference type="Proteomes" id="UP000321039">
    <property type="component" value="Unassembled WGS sequence"/>
</dbReference>
<organism evidence="18 19">
    <name type="scientific">Parahaliea maris</name>
    <dbReference type="NCBI Taxonomy" id="2716870"/>
    <lineage>
        <taxon>Bacteria</taxon>
        <taxon>Pseudomonadati</taxon>
        <taxon>Pseudomonadota</taxon>
        <taxon>Gammaproteobacteria</taxon>
        <taxon>Cellvibrionales</taxon>
        <taxon>Halieaceae</taxon>
        <taxon>Parahaliea</taxon>
    </lineage>
</organism>
<dbReference type="InterPro" id="IPR008207">
    <property type="entry name" value="Sig_transdc_His_kin_Hpt_dom"/>
</dbReference>
<dbReference type="Gene3D" id="2.130.10.10">
    <property type="entry name" value="YVTN repeat-like/Quinoprotein amine dehydrogenase"/>
    <property type="match status" value="2"/>
</dbReference>
<evidence type="ECO:0000256" key="5">
    <source>
        <dbReference type="ARBA" id="ARBA00022741"/>
    </source>
</evidence>
<evidence type="ECO:0000256" key="8">
    <source>
        <dbReference type="ARBA" id="ARBA00023012"/>
    </source>
</evidence>
<evidence type="ECO:0000256" key="3">
    <source>
        <dbReference type="ARBA" id="ARBA00022553"/>
    </source>
</evidence>
<keyword evidence="14" id="KW-0732">Signal</keyword>
<dbReference type="InterPro" id="IPR036097">
    <property type="entry name" value="HisK_dim/P_sf"/>
</dbReference>
<evidence type="ECO:0000256" key="2">
    <source>
        <dbReference type="ARBA" id="ARBA00012438"/>
    </source>
</evidence>
<dbReference type="InterPro" id="IPR011110">
    <property type="entry name" value="Reg_prop"/>
</dbReference>
<dbReference type="EMBL" id="VRZA01000006">
    <property type="protein sequence ID" value="TXS91289.1"/>
    <property type="molecule type" value="Genomic_DNA"/>
</dbReference>
<evidence type="ECO:0000259" key="17">
    <source>
        <dbReference type="PROSITE" id="PS50894"/>
    </source>
</evidence>
<dbReference type="PROSITE" id="PS50110">
    <property type="entry name" value="RESPONSE_REGULATORY"/>
    <property type="match status" value="1"/>
</dbReference>
<dbReference type="InterPro" id="IPR003594">
    <property type="entry name" value="HATPase_dom"/>
</dbReference>
<dbReference type="SUPFAM" id="SSF52172">
    <property type="entry name" value="CheY-like"/>
    <property type="match status" value="1"/>
</dbReference>
<keyword evidence="5" id="KW-0547">Nucleotide-binding</keyword>
<reference evidence="18 19" key="1">
    <citation type="submission" date="2019-08" db="EMBL/GenBank/DDBJ databases">
        <title>Parahaliea maris sp. nov., isolated from the surface seawater.</title>
        <authorList>
            <person name="Liu Y."/>
        </authorList>
    </citation>
    <scope>NUCLEOTIDE SEQUENCE [LARGE SCALE GENOMIC DNA]</scope>
    <source>
        <strain evidence="18 19">HSLHS9</strain>
    </source>
</reference>
<dbReference type="Pfam" id="PF07495">
    <property type="entry name" value="Y_Y_Y"/>
    <property type="match status" value="1"/>
</dbReference>
<dbReference type="CDD" id="cd16922">
    <property type="entry name" value="HATPase_EvgS-ArcB-TorS-like"/>
    <property type="match status" value="1"/>
</dbReference>
<dbReference type="PRINTS" id="PR00344">
    <property type="entry name" value="BCTRLSENSOR"/>
</dbReference>
<feature type="modified residue" description="4-aspartylphosphate" evidence="12">
    <location>
        <position position="1283"/>
    </location>
</feature>
<dbReference type="FunFam" id="3.30.565.10:FF:000010">
    <property type="entry name" value="Sensor histidine kinase RcsC"/>
    <property type="match status" value="1"/>
</dbReference>
<dbReference type="EC" id="2.7.13.3" evidence="2"/>
<evidence type="ECO:0000259" key="15">
    <source>
        <dbReference type="PROSITE" id="PS50109"/>
    </source>
</evidence>
<dbReference type="FunFam" id="1.10.287.130:FF:000002">
    <property type="entry name" value="Two-component osmosensing histidine kinase"/>
    <property type="match status" value="1"/>
</dbReference>
<dbReference type="Pfam" id="PF07494">
    <property type="entry name" value="Reg_prop"/>
    <property type="match status" value="3"/>
</dbReference>
<dbReference type="InterPro" id="IPR015943">
    <property type="entry name" value="WD40/YVTN_repeat-like_dom_sf"/>
</dbReference>
<dbReference type="InterPro" id="IPR013783">
    <property type="entry name" value="Ig-like_fold"/>
</dbReference>